<protein>
    <submittedName>
        <fullName evidence="1">Uncharacterized protein</fullName>
    </submittedName>
</protein>
<dbReference type="AlphaFoldDB" id="A0A8H6K1M4"/>
<organism evidence="1 2">
    <name type="scientific">Colletotrichum musicola</name>
    <dbReference type="NCBI Taxonomy" id="2175873"/>
    <lineage>
        <taxon>Eukaryota</taxon>
        <taxon>Fungi</taxon>
        <taxon>Dikarya</taxon>
        <taxon>Ascomycota</taxon>
        <taxon>Pezizomycotina</taxon>
        <taxon>Sordariomycetes</taxon>
        <taxon>Hypocreomycetidae</taxon>
        <taxon>Glomerellales</taxon>
        <taxon>Glomerellaceae</taxon>
        <taxon>Colletotrichum</taxon>
        <taxon>Colletotrichum orchidearum species complex</taxon>
    </lineage>
</organism>
<keyword evidence="2" id="KW-1185">Reference proteome</keyword>
<dbReference type="EMBL" id="WIGM01000502">
    <property type="protein sequence ID" value="KAF6823449.1"/>
    <property type="molecule type" value="Genomic_DNA"/>
</dbReference>
<reference evidence="1" key="1">
    <citation type="journal article" date="2020" name="Phytopathology">
        <title>Genome Sequence Resources of Colletotrichum truncatum, C. plurivorum, C. musicola, and C. sojae: Four Species Pathogenic to Soybean (Glycine max).</title>
        <authorList>
            <person name="Rogerio F."/>
            <person name="Boufleur T.R."/>
            <person name="Ciampi-Guillardi M."/>
            <person name="Sukno S.A."/>
            <person name="Thon M.R."/>
            <person name="Massola Junior N.S."/>
            <person name="Baroncelli R."/>
        </authorList>
    </citation>
    <scope>NUCLEOTIDE SEQUENCE</scope>
    <source>
        <strain evidence="1">LFN0074</strain>
    </source>
</reference>
<sequence length="57" mass="6553">MKGFRRLLNQEKALLKLEKNMGVRGMNKKASQVFAAGVPLEASLEEWKGFAEERYRP</sequence>
<dbReference type="Proteomes" id="UP000639643">
    <property type="component" value="Unassembled WGS sequence"/>
</dbReference>
<accession>A0A8H6K1M4</accession>
<evidence type="ECO:0000313" key="2">
    <source>
        <dbReference type="Proteomes" id="UP000639643"/>
    </source>
</evidence>
<proteinExistence type="predicted"/>
<name>A0A8H6K1M4_9PEZI</name>
<comment type="caution">
    <text evidence="1">The sequence shown here is derived from an EMBL/GenBank/DDBJ whole genome shotgun (WGS) entry which is preliminary data.</text>
</comment>
<gene>
    <name evidence="1" type="ORF">CMUS01_10687</name>
</gene>
<evidence type="ECO:0000313" key="1">
    <source>
        <dbReference type="EMBL" id="KAF6823449.1"/>
    </source>
</evidence>